<dbReference type="EMBL" id="QRJH01000001">
    <property type="protein sequence ID" value="RHH21385.1"/>
    <property type="molecule type" value="Genomic_DNA"/>
</dbReference>
<dbReference type="Proteomes" id="UP000095413">
    <property type="component" value="Unassembled WGS sequence"/>
</dbReference>
<evidence type="ECO:0000313" key="4">
    <source>
        <dbReference type="Proteomes" id="UP000284024"/>
    </source>
</evidence>
<dbReference type="Proteomes" id="UP000284024">
    <property type="component" value="Unassembled WGS sequence"/>
</dbReference>
<name>A0A174SCS2_9FIRM</name>
<evidence type="ECO:0000313" key="3">
    <source>
        <dbReference type="Proteomes" id="UP000095413"/>
    </source>
</evidence>
<dbReference type="RefSeq" id="WP_055056793.1">
    <property type="nucleotide sequence ID" value="NZ_JBCJBY010000001.1"/>
</dbReference>
<reference evidence="1 3" key="1">
    <citation type="submission" date="2015-09" db="EMBL/GenBank/DDBJ databases">
        <authorList>
            <consortium name="Pathogen Informatics"/>
        </authorList>
    </citation>
    <scope>NUCLEOTIDE SEQUENCE [LARGE SCALE GENOMIC DNA]</scope>
    <source>
        <strain evidence="1 3">2789STDY5834921</strain>
    </source>
</reference>
<evidence type="ECO:0000313" key="2">
    <source>
        <dbReference type="EMBL" id="RHH21385.1"/>
    </source>
</evidence>
<protein>
    <submittedName>
        <fullName evidence="1">Uncharacterized protein</fullName>
    </submittedName>
</protein>
<accession>A0A174SCS2</accession>
<sequence>MPRKIRSNYMEKFKFVYNGRTFESKHKCCNFYGICYRSVMAYQNQYKCRTEEAITHFIELKKSKEIIFRNRKWASIKTCCEFYDLNEDSVKTDMWNRKCTPQEAIERAIEWKKAHEITYHGVKYPSLPQCCEDLEINPISVRLYMEKNGVSSTRAITHYIKSKEKRAFEFRGKEYKNFTECCLAYGLKPKSVSSAVFKAKRPHADVMEEIISHMEGCVPKEVTKKEEIPENQVMSKERHRAKEAFFYEGNKYISLGQCCEFYGINESSVRSRTWRKKCTWEEAVKYYIQKKETETPKMQFFYKGKRYKSVSACCAEYGVNASSVRNRAKTTECSIEESLDHFIKKARMETQPSVFIFRDKTYRSLEECCLEYGVNADSVSSRKYRLNCTMEESLEHFIENKDMIAERIQKFTFKGIEYRSLRACCQKYGIDDICVRQRARDKNCSLEESFTHFMTRKRKKMLSNPEFEYHGTVYPSLKVCCEELGINKSSVISRSHRAGCSLQEAVEYYVSQQERRTLD</sequence>
<dbReference type="EMBL" id="CZBA01000023">
    <property type="protein sequence ID" value="CUP92980.1"/>
    <property type="molecule type" value="Genomic_DNA"/>
</dbReference>
<evidence type="ECO:0000313" key="1">
    <source>
        <dbReference type="EMBL" id="CUP92980.1"/>
    </source>
</evidence>
<dbReference type="AlphaFoldDB" id="A0A174SCS2"/>
<organism evidence="1 3">
    <name type="scientific">Blautia obeum</name>
    <dbReference type="NCBI Taxonomy" id="40520"/>
    <lineage>
        <taxon>Bacteria</taxon>
        <taxon>Bacillati</taxon>
        <taxon>Bacillota</taxon>
        <taxon>Clostridia</taxon>
        <taxon>Lachnospirales</taxon>
        <taxon>Lachnospiraceae</taxon>
        <taxon>Blautia</taxon>
    </lineage>
</organism>
<proteinExistence type="predicted"/>
<gene>
    <name evidence="2" type="ORF">DW222_02835</name>
    <name evidence="1" type="ORF">ERS852533_03074</name>
</gene>
<reference evidence="2 4" key="2">
    <citation type="submission" date="2018-08" db="EMBL/GenBank/DDBJ databases">
        <title>A genome reference for cultivated species of the human gut microbiota.</title>
        <authorList>
            <person name="Zou Y."/>
            <person name="Xue W."/>
            <person name="Luo G."/>
        </authorList>
    </citation>
    <scope>NUCLEOTIDE SEQUENCE [LARGE SCALE GENOMIC DNA]</scope>
    <source>
        <strain evidence="2 4">AM18-2AC</strain>
    </source>
</reference>